<evidence type="ECO:0000259" key="2">
    <source>
        <dbReference type="Pfam" id="PF05193"/>
    </source>
</evidence>
<gene>
    <name evidence="3" type="ORF">ACFOES_00920</name>
</gene>
<protein>
    <submittedName>
        <fullName evidence="3">M16 family metallopeptidase</fullName>
    </submittedName>
</protein>
<evidence type="ECO:0000259" key="1">
    <source>
        <dbReference type="Pfam" id="PF00675"/>
    </source>
</evidence>
<comment type="caution">
    <text evidence="3">The sequence shown here is derived from an EMBL/GenBank/DDBJ whole genome shotgun (WGS) entry which is preliminary data.</text>
</comment>
<dbReference type="Proteomes" id="UP001595443">
    <property type="component" value="Unassembled WGS sequence"/>
</dbReference>
<dbReference type="InterPro" id="IPR007863">
    <property type="entry name" value="Peptidase_M16_C"/>
</dbReference>
<dbReference type="Pfam" id="PF00675">
    <property type="entry name" value="Peptidase_M16"/>
    <property type="match status" value="1"/>
</dbReference>
<dbReference type="InterPro" id="IPR011765">
    <property type="entry name" value="Pept_M16_N"/>
</dbReference>
<evidence type="ECO:0000313" key="3">
    <source>
        <dbReference type="EMBL" id="MFC2966645.1"/>
    </source>
</evidence>
<proteinExistence type="predicted"/>
<evidence type="ECO:0000313" key="4">
    <source>
        <dbReference type="Proteomes" id="UP001595443"/>
    </source>
</evidence>
<feature type="domain" description="Peptidase M16 C-terminal" evidence="2">
    <location>
        <begin position="201"/>
        <end position="375"/>
    </location>
</feature>
<dbReference type="InterPro" id="IPR050361">
    <property type="entry name" value="MPP/UQCRC_Complex"/>
</dbReference>
<dbReference type="Gene3D" id="3.30.830.10">
    <property type="entry name" value="Metalloenzyme, LuxS/M16 peptidase-like"/>
    <property type="match status" value="2"/>
</dbReference>
<name>A0ABV7AC69_9RHOB</name>
<organism evidence="3 4">
    <name type="scientific">Acidimangrovimonas pyrenivorans</name>
    <dbReference type="NCBI Taxonomy" id="2030798"/>
    <lineage>
        <taxon>Bacteria</taxon>
        <taxon>Pseudomonadati</taxon>
        <taxon>Pseudomonadota</taxon>
        <taxon>Alphaproteobacteria</taxon>
        <taxon>Rhodobacterales</taxon>
        <taxon>Paracoccaceae</taxon>
        <taxon>Acidimangrovimonas</taxon>
    </lineage>
</organism>
<sequence length="458" mass="49341">MIPRIFSRPAHRLAHRLTLGLVTAVALALPALATVPVQAVTSPHGIKAWLVENHDLPFTALEIRFRGGSSLDAPGKRGAVNLMAGLLEEGAGDMNAQQFAAARDALAAHFRFNSSDDDVSISARFLSENRAKAIALLKQAIVHPRFDPDAIDRVRGQVISNIKSDAKDPNAIAGNTFYRLAFGSHPYGSSDQGTLESVKALTRQDMVDAHAATMARDRVYVAAAGDITPEQLGKLVDTLLDGLPAKGAPMPGPAKDLLTGGTTVVPFDTPQSVILFGEEGLKRHDPDFFPAYVMNEILGGGRFSARLMTEVREKRGLTYGVYSYLAPMDHAQLIMGSLASDNAKAGEAIKVIKQQWAKMAEDGVTKEELDAAKTYLTGSYPLRFDGNSRIARILVGMQMDHLPIDYIATRNKRMEAVTVADVNRVAKRLLKPENLRFVVVGKPVGVHSTDSDGAAASN</sequence>
<dbReference type="RefSeq" id="WP_377830964.1">
    <property type="nucleotide sequence ID" value="NZ_JBHRSK010000001.1"/>
</dbReference>
<feature type="domain" description="Peptidase M16 N-terminal" evidence="1">
    <location>
        <begin position="54"/>
        <end position="188"/>
    </location>
</feature>
<dbReference type="InterPro" id="IPR011249">
    <property type="entry name" value="Metalloenz_LuxS/M16"/>
</dbReference>
<keyword evidence="4" id="KW-1185">Reference proteome</keyword>
<dbReference type="PANTHER" id="PTHR11851:SF224">
    <property type="entry name" value="PROCESSING PROTEASE"/>
    <property type="match status" value="1"/>
</dbReference>
<accession>A0ABV7AC69</accession>
<reference evidence="4" key="1">
    <citation type="journal article" date="2019" name="Int. J. Syst. Evol. Microbiol.">
        <title>The Global Catalogue of Microorganisms (GCM) 10K type strain sequencing project: providing services to taxonomists for standard genome sequencing and annotation.</title>
        <authorList>
            <consortium name="The Broad Institute Genomics Platform"/>
            <consortium name="The Broad Institute Genome Sequencing Center for Infectious Disease"/>
            <person name="Wu L."/>
            <person name="Ma J."/>
        </authorList>
    </citation>
    <scope>NUCLEOTIDE SEQUENCE [LARGE SCALE GENOMIC DNA]</scope>
    <source>
        <strain evidence="4">KCTC 62192</strain>
    </source>
</reference>
<dbReference type="Pfam" id="PF05193">
    <property type="entry name" value="Peptidase_M16_C"/>
    <property type="match status" value="1"/>
</dbReference>
<dbReference type="EMBL" id="JBHRSK010000001">
    <property type="protein sequence ID" value="MFC2966645.1"/>
    <property type="molecule type" value="Genomic_DNA"/>
</dbReference>
<dbReference type="SUPFAM" id="SSF63411">
    <property type="entry name" value="LuxS/MPP-like metallohydrolase"/>
    <property type="match status" value="2"/>
</dbReference>
<dbReference type="PANTHER" id="PTHR11851">
    <property type="entry name" value="METALLOPROTEASE"/>
    <property type="match status" value="1"/>
</dbReference>